<protein>
    <submittedName>
        <fullName evidence="1">Uncharacterized protein</fullName>
    </submittedName>
</protein>
<reference evidence="1" key="1">
    <citation type="submission" date="2021-01" db="EMBL/GenBank/DDBJ databases">
        <authorList>
            <consortium name="Genoscope - CEA"/>
            <person name="William W."/>
        </authorList>
    </citation>
    <scope>NUCLEOTIDE SEQUENCE</scope>
</reference>
<evidence type="ECO:0000313" key="1">
    <source>
        <dbReference type="EMBL" id="CAD8116592.1"/>
    </source>
</evidence>
<dbReference type="EMBL" id="CAJJDM010000184">
    <property type="protein sequence ID" value="CAD8116592.1"/>
    <property type="molecule type" value="Genomic_DNA"/>
</dbReference>
<keyword evidence="2" id="KW-1185">Reference proteome</keyword>
<gene>
    <name evidence="1" type="ORF">PPRIM_AZ9-3.1.T1750019</name>
</gene>
<accession>A0A8S1QLT4</accession>
<organism evidence="1 2">
    <name type="scientific">Paramecium primaurelia</name>
    <dbReference type="NCBI Taxonomy" id="5886"/>
    <lineage>
        <taxon>Eukaryota</taxon>
        <taxon>Sar</taxon>
        <taxon>Alveolata</taxon>
        <taxon>Ciliophora</taxon>
        <taxon>Intramacronucleata</taxon>
        <taxon>Oligohymenophorea</taxon>
        <taxon>Peniculida</taxon>
        <taxon>Parameciidae</taxon>
        <taxon>Paramecium</taxon>
    </lineage>
</organism>
<name>A0A8S1QLT4_PARPR</name>
<sequence>MIQEDLEHKEMLKLIQIKVKSSAQAQQIQSILPLKQKLAFIYYDNGFYELYNIKQQVITQKGQISQNIRFFLEIYTNVLIFHDPIDFQMKFLDLNMNQINPKFVLNQGTKQTL</sequence>
<evidence type="ECO:0000313" key="2">
    <source>
        <dbReference type="Proteomes" id="UP000688137"/>
    </source>
</evidence>
<comment type="caution">
    <text evidence="1">The sequence shown here is derived from an EMBL/GenBank/DDBJ whole genome shotgun (WGS) entry which is preliminary data.</text>
</comment>
<dbReference type="Proteomes" id="UP000688137">
    <property type="component" value="Unassembled WGS sequence"/>
</dbReference>
<proteinExistence type="predicted"/>
<dbReference type="AlphaFoldDB" id="A0A8S1QLT4"/>